<sequence>MECETGKQVQREENERCKLISNVKLDSWEFKKGKHASATLQAMLSTSGWERNKQLHSAMLFLKSLGSFQAAFPWLFFPSELHSALSCITWPPFPSKLHHLASLPL</sequence>
<keyword evidence="2" id="KW-1185">Reference proteome</keyword>
<reference evidence="1" key="1">
    <citation type="submission" date="2017-08" db="EMBL/GenBank/DDBJ databases">
        <authorList>
            <person name="Polle J.E."/>
            <person name="Barry K."/>
            <person name="Cushman J."/>
            <person name="Schmutz J."/>
            <person name="Tran D."/>
            <person name="Hathwaick L.T."/>
            <person name="Yim W.C."/>
            <person name="Jenkins J."/>
            <person name="Mckie-Krisberg Z.M."/>
            <person name="Prochnik S."/>
            <person name="Lindquist E."/>
            <person name="Dockter R.B."/>
            <person name="Adam C."/>
            <person name="Molina H."/>
            <person name="Bunkerborg J."/>
            <person name="Jin E."/>
            <person name="Buchheim M."/>
            <person name="Magnuson J."/>
        </authorList>
    </citation>
    <scope>NUCLEOTIDE SEQUENCE</scope>
    <source>
        <strain evidence="1">CCAP 19/18</strain>
    </source>
</reference>
<name>A0ABQ7GF95_DUNSA</name>
<dbReference type="Proteomes" id="UP000815325">
    <property type="component" value="Unassembled WGS sequence"/>
</dbReference>
<evidence type="ECO:0000313" key="1">
    <source>
        <dbReference type="EMBL" id="KAF5833276.1"/>
    </source>
</evidence>
<dbReference type="EMBL" id="MU069820">
    <property type="protein sequence ID" value="KAF5833276.1"/>
    <property type="molecule type" value="Genomic_DNA"/>
</dbReference>
<gene>
    <name evidence="1" type="ORF">DUNSADRAFT_10475</name>
</gene>
<accession>A0ABQ7GF95</accession>
<evidence type="ECO:0000313" key="2">
    <source>
        <dbReference type="Proteomes" id="UP000815325"/>
    </source>
</evidence>
<organism evidence="1 2">
    <name type="scientific">Dunaliella salina</name>
    <name type="common">Green alga</name>
    <name type="synonym">Protococcus salinus</name>
    <dbReference type="NCBI Taxonomy" id="3046"/>
    <lineage>
        <taxon>Eukaryota</taxon>
        <taxon>Viridiplantae</taxon>
        <taxon>Chlorophyta</taxon>
        <taxon>core chlorophytes</taxon>
        <taxon>Chlorophyceae</taxon>
        <taxon>CS clade</taxon>
        <taxon>Chlamydomonadales</taxon>
        <taxon>Dunaliellaceae</taxon>
        <taxon>Dunaliella</taxon>
    </lineage>
</organism>
<proteinExistence type="predicted"/>
<comment type="caution">
    <text evidence="1">The sequence shown here is derived from an EMBL/GenBank/DDBJ whole genome shotgun (WGS) entry which is preliminary data.</text>
</comment>
<protein>
    <submittedName>
        <fullName evidence="1">Uncharacterized protein</fullName>
    </submittedName>
</protein>